<proteinExistence type="predicted"/>
<gene>
    <name evidence="2" type="ORF">HRbin17_02104</name>
</gene>
<dbReference type="AlphaFoldDB" id="A0A2H5XEG9"/>
<keyword evidence="1" id="KW-0812">Transmembrane</keyword>
<accession>A0A2H5XEG9</accession>
<dbReference type="Proteomes" id="UP000236173">
    <property type="component" value="Unassembled WGS sequence"/>
</dbReference>
<comment type="caution">
    <text evidence="2">The sequence shown here is derived from an EMBL/GenBank/DDBJ whole genome shotgun (WGS) entry which is preliminary data.</text>
</comment>
<reference evidence="3" key="1">
    <citation type="submission" date="2017-09" db="EMBL/GenBank/DDBJ databases">
        <title>Metaegenomics of thermophilic ammonia-oxidizing enrichment culture.</title>
        <authorList>
            <person name="Kato S."/>
            <person name="Suzuki K."/>
        </authorList>
    </citation>
    <scope>NUCLEOTIDE SEQUENCE [LARGE SCALE GENOMIC DNA]</scope>
</reference>
<feature type="transmembrane region" description="Helical" evidence="1">
    <location>
        <begin position="6"/>
        <end position="24"/>
    </location>
</feature>
<evidence type="ECO:0008006" key="4">
    <source>
        <dbReference type="Google" id="ProtNLM"/>
    </source>
</evidence>
<organism evidence="2 3">
    <name type="scientific">Candidatus Fervidibacter japonicus</name>
    <dbReference type="NCBI Taxonomy" id="2035412"/>
    <lineage>
        <taxon>Bacteria</taxon>
        <taxon>Candidatus Fervidibacterota</taxon>
        <taxon>Candidatus Fervidibacter</taxon>
    </lineage>
</organism>
<evidence type="ECO:0000256" key="1">
    <source>
        <dbReference type="SAM" id="Phobius"/>
    </source>
</evidence>
<keyword evidence="1" id="KW-0472">Membrane</keyword>
<evidence type="ECO:0000313" key="2">
    <source>
        <dbReference type="EMBL" id="GBC99576.1"/>
    </source>
</evidence>
<keyword evidence="1" id="KW-1133">Transmembrane helix</keyword>
<dbReference type="EMBL" id="BEHT01000031">
    <property type="protein sequence ID" value="GBC99576.1"/>
    <property type="molecule type" value="Genomic_DNA"/>
</dbReference>
<protein>
    <recommendedName>
        <fullName evidence="4">Type II secretion system protein G</fullName>
    </recommendedName>
</protein>
<evidence type="ECO:0000313" key="3">
    <source>
        <dbReference type="Proteomes" id="UP000236173"/>
    </source>
</evidence>
<name>A0A2H5XEG9_9BACT</name>
<sequence length="189" mass="21453">MRGSTVALIVVIGIALMVVSLRVLRPRLERQREEQLAKLCESRLGRLAMALQLYLERSDNLLPPAPTWCDALEEFVPPSQRPFVFRCPKLEPQGGYGYAMNAYAWDAEHQTPRWHPEMYPQSKVVLIYETAQKRRNATGTGNDIPAKGRHDGKIYLLFADGSTMAVTPDELRALRERGEVLFKPLPPPR</sequence>